<keyword evidence="13 16" id="KW-0173">Coenzyme A biosynthesis</keyword>
<evidence type="ECO:0000256" key="10">
    <source>
        <dbReference type="ARBA" id="ARBA00022777"/>
    </source>
</evidence>
<comment type="subunit">
    <text evidence="5 16">Homodimer.</text>
</comment>
<evidence type="ECO:0000256" key="7">
    <source>
        <dbReference type="ARBA" id="ARBA00022490"/>
    </source>
</evidence>
<evidence type="ECO:0000313" key="18">
    <source>
        <dbReference type="Proteomes" id="UP000266441"/>
    </source>
</evidence>
<accession>A0A399CXB6</accession>
<evidence type="ECO:0000256" key="12">
    <source>
        <dbReference type="ARBA" id="ARBA00022958"/>
    </source>
</evidence>
<protein>
    <recommendedName>
        <fullName evidence="15 16">Type III pantothenate kinase</fullName>
        <ecNumber evidence="6 16">2.7.1.33</ecNumber>
    </recommendedName>
    <alternativeName>
        <fullName evidence="16">PanK-III</fullName>
    </alternativeName>
    <alternativeName>
        <fullName evidence="16">Pantothenic acid kinase</fullName>
    </alternativeName>
</protein>
<organism evidence="17 18">
    <name type="scientific">Mariniphaga sediminis</name>
    <dbReference type="NCBI Taxonomy" id="1628158"/>
    <lineage>
        <taxon>Bacteria</taxon>
        <taxon>Pseudomonadati</taxon>
        <taxon>Bacteroidota</taxon>
        <taxon>Bacteroidia</taxon>
        <taxon>Marinilabiliales</taxon>
        <taxon>Prolixibacteraceae</taxon>
        <taxon>Mariniphaga</taxon>
    </lineage>
</organism>
<comment type="pathway">
    <text evidence="4 16">Cofactor biosynthesis; coenzyme A biosynthesis; CoA from (R)-pantothenate: step 1/5.</text>
</comment>
<keyword evidence="16" id="KW-0479">Metal-binding</keyword>
<evidence type="ECO:0000256" key="14">
    <source>
        <dbReference type="ARBA" id="ARBA00038036"/>
    </source>
</evidence>
<keyword evidence="18" id="KW-1185">Reference proteome</keyword>
<gene>
    <name evidence="16" type="primary">coaX</name>
    <name evidence="17" type="ORF">D1164_17760</name>
</gene>
<feature type="binding site" evidence="16">
    <location>
        <position position="130"/>
    </location>
    <ligand>
        <name>K(+)</name>
        <dbReference type="ChEBI" id="CHEBI:29103"/>
    </ligand>
</feature>
<dbReference type="GO" id="GO:0015937">
    <property type="term" value="P:coenzyme A biosynthetic process"/>
    <property type="evidence" value="ECO:0007669"/>
    <property type="project" value="UniProtKB-UniRule"/>
</dbReference>
<dbReference type="InterPro" id="IPR004619">
    <property type="entry name" value="Type_III_PanK"/>
</dbReference>
<dbReference type="GO" id="GO:0005737">
    <property type="term" value="C:cytoplasm"/>
    <property type="evidence" value="ECO:0007669"/>
    <property type="project" value="UniProtKB-SubCell"/>
</dbReference>
<keyword evidence="12 16" id="KW-0630">Potassium</keyword>
<dbReference type="PANTHER" id="PTHR34265:SF1">
    <property type="entry name" value="TYPE III PANTOTHENATE KINASE"/>
    <property type="match status" value="1"/>
</dbReference>
<keyword evidence="9 16" id="KW-0547">Nucleotide-binding</keyword>
<reference evidence="17 18" key="1">
    <citation type="journal article" date="2015" name="Int. J. Syst. Evol. Microbiol.">
        <title>Mariniphaga sediminis sp. nov., isolated from coastal sediment.</title>
        <authorList>
            <person name="Wang F.Q."/>
            <person name="Shen Q.Y."/>
            <person name="Chen G.J."/>
            <person name="Du Z.J."/>
        </authorList>
    </citation>
    <scope>NUCLEOTIDE SEQUENCE [LARGE SCALE GENOMIC DNA]</scope>
    <source>
        <strain evidence="17 18">SY21</strain>
    </source>
</reference>
<evidence type="ECO:0000256" key="2">
    <source>
        <dbReference type="ARBA" id="ARBA00001958"/>
    </source>
</evidence>
<evidence type="ECO:0000256" key="15">
    <source>
        <dbReference type="ARBA" id="ARBA00040883"/>
    </source>
</evidence>
<dbReference type="Gene3D" id="3.30.420.40">
    <property type="match status" value="2"/>
</dbReference>
<dbReference type="GO" id="GO:0004594">
    <property type="term" value="F:pantothenate kinase activity"/>
    <property type="evidence" value="ECO:0007669"/>
    <property type="project" value="UniProtKB-UniRule"/>
</dbReference>
<feature type="binding site" evidence="16">
    <location>
        <position position="133"/>
    </location>
    <ligand>
        <name>ATP</name>
        <dbReference type="ChEBI" id="CHEBI:30616"/>
    </ligand>
</feature>
<keyword evidence="7 16" id="KW-0963">Cytoplasm</keyword>
<dbReference type="GO" id="GO:0046872">
    <property type="term" value="F:metal ion binding"/>
    <property type="evidence" value="ECO:0007669"/>
    <property type="project" value="UniProtKB-KW"/>
</dbReference>
<evidence type="ECO:0000256" key="1">
    <source>
        <dbReference type="ARBA" id="ARBA00001206"/>
    </source>
</evidence>
<comment type="caution">
    <text evidence="16">Lacks conserved residue(s) required for the propagation of feature annotation.</text>
</comment>
<dbReference type="CDD" id="cd24015">
    <property type="entry name" value="ASKHA_NBD_PanK-III"/>
    <property type="match status" value="1"/>
</dbReference>
<dbReference type="EC" id="2.7.1.33" evidence="6 16"/>
<comment type="function">
    <text evidence="16">Catalyzes the phosphorylation of pantothenate (Pan), the first step in CoA biosynthesis.</text>
</comment>
<evidence type="ECO:0000256" key="3">
    <source>
        <dbReference type="ARBA" id="ARBA00004496"/>
    </source>
</evidence>
<evidence type="ECO:0000256" key="13">
    <source>
        <dbReference type="ARBA" id="ARBA00022993"/>
    </source>
</evidence>
<dbReference type="PANTHER" id="PTHR34265">
    <property type="entry name" value="TYPE III PANTOTHENATE KINASE"/>
    <property type="match status" value="1"/>
</dbReference>
<feature type="active site" description="Proton acceptor" evidence="16">
    <location>
        <position position="110"/>
    </location>
</feature>
<dbReference type="Proteomes" id="UP000266441">
    <property type="component" value="Unassembled WGS sequence"/>
</dbReference>
<comment type="subcellular location">
    <subcellularLocation>
        <location evidence="3 16">Cytoplasm</location>
    </subcellularLocation>
</comment>
<comment type="cofactor">
    <cofactor evidence="2">
        <name>K(+)</name>
        <dbReference type="ChEBI" id="CHEBI:29103"/>
    </cofactor>
</comment>
<proteinExistence type="inferred from homology"/>
<evidence type="ECO:0000256" key="16">
    <source>
        <dbReference type="HAMAP-Rule" id="MF_01274"/>
    </source>
</evidence>
<evidence type="ECO:0000256" key="8">
    <source>
        <dbReference type="ARBA" id="ARBA00022679"/>
    </source>
</evidence>
<comment type="catalytic activity">
    <reaction evidence="1 16">
        <text>(R)-pantothenate + ATP = (R)-4'-phosphopantothenate + ADP + H(+)</text>
        <dbReference type="Rhea" id="RHEA:16373"/>
        <dbReference type="ChEBI" id="CHEBI:10986"/>
        <dbReference type="ChEBI" id="CHEBI:15378"/>
        <dbReference type="ChEBI" id="CHEBI:29032"/>
        <dbReference type="ChEBI" id="CHEBI:30616"/>
        <dbReference type="ChEBI" id="CHEBI:456216"/>
        <dbReference type="EC" id="2.7.1.33"/>
    </reaction>
</comment>
<feature type="binding site" evidence="16">
    <location>
        <begin position="108"/>
        <end position="111"/>
    </location>
    <ligand>
        <name>substrate</name>
    </ligand>
</feature>
<dbReference type="InterPro" id="IPR043129">
    <property type="entry name" value="ATPase_NBD"/>
</dbReference>
<sequence length="259" mass="27975">MLLAIDIGNSNIVFGINHQNKWLNYWRIQTDHLKTADEYEVIFRSLLDAGKIDRKKVNDIILSSVVPSLVRPFDEMLPGLFNEAKITVVTPEVYPLLPVQILNPYEIGSDLVANAVAAFQKFGKLTTVVDFGTALTFTTIGKDAEIKGVAIAPGLQTAVDSLAAGTAQLPQVHLAAPPSVLGENTVHAIQSGIVYGFTGLVDSIIERTEKELGEKLSVVGTGGLSTVIAPLTKHIKNVEPMLTLNGLVQICVFIYQGEK</sequence>
<evidence type="ECO:0000256" key="4">
    <source>
        <dbReference type="ARBA" id="ARBA00005225"/>
    </source>
</evidence>
<comment type="cofactor">
    <cofactor evidence="16">
        <name>NH4(+)</name>
        <dbReference type="ChEBI" id="CHEBI:28938"/>
    </cofactor>
    <cofactor evidence="16">
        <name>K(+)</name>
        <dbReference type="ChEBI" id="CHEBI:29103"/>
    </cofactor>
    <text evidence="16">A monovalent cation. Ammonium or potassium.</text>
</comment>
<keyword evidence="10 16" id="KW-0418">Kinase</keyword>
<dbReference type="NCBIfam" id="NF009855">
    <property type="entry name" value="PRK13321.1"/>
    <property type="match status" value="1"/>
</dbReference>
<dbReference type="AlphaFoldDB" id="A0A399CXB6"/>
<evidence type="ECO:0000313" key="17">
    <source>
        <dbReference type="EMBL" id="RIH63856.1"/>
    </source>
</evidence>
<dbReference type="Pfam" id="PF03309">
    <property type="entry name" value="Pan_kinase"/>
    <property type="match status" value="1"/>
</dbReference>
<name>A0A399CXB6_9BACT</name>
<dbReference type="UniPathway" id="UPA00241">
    <property type="reaction ID" value="UER00352"/>
</dbReference>
<comment type="caution">
    <text evidence="17">The sequence shown here is derived from an EMBL/GenBank/DDBJ whole genome shotgun (WGS) entry which is preliminary data.</text>
</comment>
<dbReference type="NCBIfam" id="TIGR00671">
    <property type="entry name" value="baf"/>
    <property type="match status" value="1"/>
</dbReference>
<dbReference type="HAMAP" id="MF_01274">
    <property type="entry name" value="Pantothen_kinase_3"/>
    <property type="match status" value="1"/>
</dbReference>
<feature type="binding site" evidence="16">
    <location>
        <begin position="6"/>
        <end position="13"/>
    </location>
    <ligand>
        <name>ATP</name>
        <dbReference type="ChEBI" id="CHEBI:30616"/>
    </ligand>
</feature>
<evidence type="ECO:0000256" key="11">
    <source>
        <dbReference type="ARBA" id="ARBA00022840"/>
    </source>
</evidence>
<keyword evidence="8 16" id="KW-0808">Transferase</keyword>
<keyword evidence="11 16" id="KW-0067">ATP-binding</keyword>
<evidence type="ECO:0000256" key="5">
    <source>
        <dbReference type="ARBA" id="ARBA00011738"/>
    </source>
</evidence>
<dbReference type="GO" id="GO:0005524">
    <property type="term" value="F:ATP binding"/>
    <property type="evidence" value="ECO:0007669"/>
    <property type="project" value="UniProtKB-UniRule"/>
</dbReference>
<dbReference type="SUPFAM" id="SSF53067">
    <property type="entry name" value="Actin-like ATPase domain"/>
    <property type="match status" value="2"/>
</dbReference>
<feature type="binding site" evidence="16">
    <location>
        <position position="185"/>
    </location>
    <ligand>
        <name>substrate</name>
    </ligand>
</feature>
<evidence type="ECO:0000256" key="9">
    <source>
        <dbReference type="ARBA" id="ARBA00022741"/>
    </source>
</evidence>
<evidence type="ECO:0000256" key="6">
    <source>
        <dbReference type="ARBA" id="ARBA00012102"/>
    </source>
</evidence>
<dbReference type="OrthoDB" id="9804707at2"/>
<comment type="similarity">
    <text evidence="14 16">Belongs to the type III pantothenate kinase family.</text>
</comment>
<dbReference type="EMBL" id="QWET01000016">
    <property type="protein sequence ID" value="RIH63856.1"/>
    <property type="molecule type" value="Genomic_DNA"/>
</dbReference>